<dbReference type="InterPro" id="IPR038718">
    <property type="entry name" value="SNF2-like_sf"/>
</dbReference>
<dbReference type="SUPFAM" id="SSF52540">
    <property type="entry name" value="P-loop containing nucleoside triphosphate hydrolases"/>
    <property type="match status" value="2"/>
</dbReference>
<gene>
    <name evidence="5" type="ORF">TA17205</name>
</gene>
<evidence type="ECO:0000313" key="6">
    <source>
        <dbReference type="Proteomes" id="UP000001950"/>
    </source>
</evidence>
<evidence type="ECO:0000256" key="1">
    <source>
        <dbReference type="ARBA" id="ARBA00022801"/>
    </source>
</evidence>
<dbReference type="GO" id="GO:0005524">
    <property type="term" value="F:ATP binding"/>
    <property type="evidence" value="ECO:0007669"/>
    <property type="project" value="InterPro"/>
</dbReference>
<dbReference type="GO" id="GO:0004386">
    <property type="term" value="F:helicase activity"/>
    <property type="evidence" value="ECO:0007669"/>
    <property type="project" value="UniProtKB-KW"/>
</dbReference>
<proteinExistence type="predicted"/>
<dbReference type="Pfam" id="PF00176">
    <property type="entry name" value="SNF2-rel_dom"/>
    <property type="match status" value="2"/>
</dbReference>
<evidence type="ECO:0000259" key="4">
    <source>
        <dbReference type="PROSITE" id="PS51194"/>
    </source>
</evidence>
<dbReference type="GO" id="GO:0006283">
    <property type="term" value="P:transcription-coupled nucleotide-excision repair"/>
    <property type="evidence" value="ECO:0007669"/>
    <property type="project" value="TreeGrafter"/>
</dbReference>
<dbReference type="PROSITE" id="PS51192">
    <property type="entry name" value="HELICASE_ATP_BIND_1"/>
    <property type="match status" value="1"/>
</dbReference>
<evidence type="ECO:0000313" key="5">
    <source>
        <dbReference type="EMBL" id="CAI76095.1"/>
    </source>
</evidence>
<evidence type="ECO:0000256" key="2">
    <source>
        <dbReference type="SAM" id="MobiDB-lite"/>
    </source>
</evidence>
<dbReference type="GeneID" id="3862597"/>
<keyword evidence="6" id="KW-1185">Reference proteome</keyword>
<dbReference type="GO" id="GO:0008094">
    <property type="term" value="F:ATP-dependent activity, acting on DNA"/>
    <property type="evidence" value="ECO:0007669"/>
    <property type="project" value="TreeGrafter"/>
</dbReference>
<dbReference type="GO" id="GO:0005634">
    <property type="term" value="C:nucleus"/>
    <property type="evidence" value="ECO:0007669"/>
    <property type="project" value="TreeGrafter"/>
</dbReference>
<dbReference type="PROSITE" id="PS51194">
    <property type="entry name" value="HELICASE_CTER"/>
    <property type="match status" value="1"/>
</dbReference>
<keyword evidence="5" id="KW-0547">Nucleotide-binding</keyword>
<dbReference type="PANTHER" id="PTHR45629">
    <property type="entry name" value="SNF2/RAD54 FAMILY MEMBER"/>
    <property type="match status" value="1"/>
</dbReference>
<dbReference type="InterPro" id="IPR000330">
    <property type="entry name" value="SNF2_N"/>
</dbReference>
<reference evidence="5 6" key="1">
    <citation type="journal article" date="2005" name="Science">
        <title>Genome of the host-cell transforming parasite Theileria annulata compared with T. parva.</title>
        <authorList>
            <person name="Pain A."/>
            <person name="Renauld H."/>
            <person name="Berriman M."/>
            <person name="Murphy L."/>
            <person name="Yeats C.A."/>
            <person name="Weir W."/>
            <person name="Kerhornou A."/>
            <person name="Aslett M."/>
            <person name="Bishop R."/>
            <person name="Bouchier C."/>
            <person name="Cochet M."/>
            <person name="Coulson R.M.R."/>
            <person name="Cronin A."/>
            <person name="de Villiers E.P."/>
            <person name="Fraser A."/>
            <person name="Fosker N."/>
            <person name="Gardner M."/>
            <person name="Goble A."/>
            <person name="Griffiths-Jones S."/>
            <person name="Harris D.E."/>
            <person name="Katzer F."/>
            <person name="Larke N."/>
            <person name="Lord A."/>
            <person name="Maser P."/>
            <person name="McKellar S."/>
            <person name="Mooney P."/>
            <person name="Morton F."/>
            <person name="Nene V."/>
            <person name="O'Neil S."/>
            <person name="Price C."/>
            <person name="Quail M.A."/>
            <person name="Rabbinowitsch E."/>
            <person name="Rawlings N.D."/>
            <person name="Rutter S."/>
            <person name="Saunders D."/>
            <person name="Seeger K."/>
            <person name="Shah T."/>
            <person name="Squares R."/>
            <person name="Squares S."/>
            <person name="Tivey A."/>
            <person name="Walker A.R."/>
            <person name="Woodward J."/>
            <person name="Dobbelaere D.A.E."/>
            <person name="Langsley G."/>
            <person name="Rajandream M.A."/>
            <person name="McKeever D."/>
            <person name="Shiels B."/>
            <person name="Tait A."/>
            <person name="Barrell B.G."/>
            <person name="Hall N."/>
        </authorList>
    </citation>
    <scope>NUCLEOTIDE SEQUENCE [LARGE SCALE GENOMIC DNA]</scope>
    <source>
        <strain evidence="6">Ankara</strain>
    </source>
</reference>
<feature type="domain" description="Helicase ATP-binding" evidence="3">
    <location>
        <begin position="159"/>
        <end position="359"/>
    </location>
</feature>
<protein>
    <submittedName>
        <fullName evidence="5">DNA repair helicase, putative</fullName>
    </submittedName>
</protein>
<dbReference type="PANTHER" id="PTHR45629:SF7">
    <property type="entry name" value="DNA EXCISION REPAIR PROTEIN ERCC-6-RELATED"/>
    <property type="match status" value="1"/>
</dbReference>
<dbReference type="OMA" id="INCIVYS"/>
<dbReference type="EMBL" id="CR940353">
    <property type="protein sequence ID" value="CAI76095.1"/>
    <property type="molecule type" value="Genomic_DNA"/>
</dbReference>
<keyword evidence="5" id="KW-0067">ATP-binding</keyword>
<dbReference type="VEuPathDB" id="PiroplasmaDB:TA17205"/>
<dbReference type="Pfam" id="PF00271">
    <property type="entry name" value="Helicase_C"/>
    <property type="match status" value="1"/>
</dbReference>
<dbReference type="AlphaFoldDB" id="Q4UAQ6"/>
<organism evidence="5 6">
    <name type="scientific">Theileria annulata</name>
    <dbReference type="NCBI Taxonomy" id="5874"/>
    <lineage>
        <taxon>Eukaryota</taxon>
        <taxon>Sar</taxon>
        <taxon>Alveolata</taxon>
        <taxon>Apicomplexa</taxon>
        <taxon>Aconoidasida</taxon>
        <taxon>Piroplasmida</taxon>
        <taxon>Theileriidae</taxon>
        <taxon>Theileria</taxon>
    </lineage>
</organism>
<dbReference type="SMART" id="SM00490">
    <property type="entry name" value="HELICc"/>
    <property type="match status" value="1"/>
</dbReference>
<dbReference type="Gene3D" id="3.40.50.10810">
    <property type="entry name" value="Tandem AAA-ATPase domain"/>
    <property type="match status" value="1"/>
</dbReference>
<accession>Q4UAQ6</accession>
<dbReference type="InParanoid" id="Q4UAQ6"/>
<sequence>MDVDISDLKEIDSVSLEKETCKKFDELRFLQEILKWLTPKIREKNKEHSKYTKFYDNIKKIIKFKLNHESIVGGECEINYELVNGNKIIIDNEELIISDLTHEQNEIQAERTKNKIIGNLEIVVFGEENVVKLEENRFIPLNYYNKLYSHQKRALSWLVKLDCENLGGILADDMGLGKTITLLSLINCIVYSSYVNKSLMKKSTRTVENRRQHSNNRPNKNVETEENEDENGESKITRILIWKNEIDKWIFKGVKYYILHSNYLDTCYTVENDLDYVSEPPFLIYLIGYEYLRINIENVNSYKWHYLILDEGQKIRNPNSLTSLSVKTIKTTHRIILSGSPIQNNLVELWSLIDFIIPNYLGSLSSFVEDFVIPINNAKYESNKYMNKLKLLILPYIFRTVKSNKSKNTLFNSLVNPIDVDSNTPTRVESEGSCSSGMLPSNLNSKETDGLSTNEGYGVVSSNSYNNSLLNLKGDQENSGIMTNNEIDLPNKKERIILCNLTMEQYKLYVGVLNKFNYIIRDRFETKGGFNKDFAKTMNKELNQDKNILRLISILRKICNHPKMLDSRYINKYFYPNDCINGSLTDSVNRSPSRNLTSLLNSSPYRFNLVLNNQLEISNLNGKNTQSPSRRRIESAGSSKLNVSLKIIEMWKKENKKILLFTQTTTMLNIIYDHLLEIYDKDEILILFGKHTVSNRNKIIERFSTDDKVFIMILTTKVGGIGLNLTAATRIIIYDPDWNPMTDMQAKERCYRIGQKNEVIIYRLITASTIEEKIYQRQLYKYYLSQQILSHNNSFYNKYINNLQYLITYPKPPIVFPTKSPVESTSSTPNSTSNIVMSNTELSRGVDTNLHLNQVCDQNEDQKGDEIYHLINNNENISSFINYNDVNLPTENEYSFLRSHRRTRKPCNIDGEVKKNKLLFNLKRNNNKNLTYIITDHIMNYFKNKNNKSITTEKVSFLYSHSFFS</sequence>
<name>Q4UAQ6_THEAN</name>
<dbReference type="InterPro" id="IPR049730">
    <property type="entry name" value="SNF2/RAD54-like_C"/>
</dbReference>
<dbReference type="Proteomes" id="UP000001950">
    <property type="component" value="Chromosome 4"/>
</dbReference>
<keyword evidence="5" id="KW-0347">Helicase</keyword>
<dbReference type="InterPro" id="IPR014001">
    <property type="entry name" value="Helicase_ATP-bd"/>
</dbReference>
<dbReference type="InterPro" id="IPR050496">
    <property type="entry name" value="SNF2_RAD54_helicase_repair"/>
</dbReference>
<evidence type="ECO:0000259" key="3">
    <source>
        <dbReference type="PROSITE" id="PS51192"/>
    </source>
</evidence>
<dbReference type="OrthoDB" id="413460at2759"/>
<dbReference type="STRING" id="5874.Q4UAQ6"/>
<dbReference type="RefSeq" id="XP_952721.1">
    <property type="nucleotide sequence ID" value="XM_947628.1"/>
</dbReference>
<dbReference type="GO" id="GO:0016787">
    <property type="term" value="F:hydrolase activity"/>
    <property type="evidence" value="ECO:0007669"/>
    <property type="project" value="UniProtKB-KW"/>
</dbReference>
<feature type="region of interest" description="Disordered" evidence="2">
    <location>
        <begin position="205"/>
        <end position="229"/>
    </location>
</feature>
<feature type="domain" description="Helicase C-terminal" evidence="4">
    <location>
        <begin position="642"/>
        <end position="804"/>
    </location>
</feature>
<dbReference type="InterPro" id="IPR027417">
    <property type="entry name" value="P-loop_NTPase"/>
</dbReference>
<dbReference type="CDD" id="cd18793">
    <property type="entry name" value="SF2_C_SNF"/>
    <property type="match status" value="1"/>
</dbReference>
<keyword evidence="1" id="KW-0378">Hydrolase</keyword>
<dbReference type="SMART" id="SM00487">
    <property type="entry name" value="DEXDc"/>
    <property type="match status" value="1"/>
</dbReference>
<dbReference type="KEGG" id="tan:TA17205"/>
<dbReference type="eggNOG" id="KOG0387">
    <property type="taxonomic scope" value="Eukaryota"/>
</dbReference>
<dbReference type="Gene3D" id="3.40.50.300">
    <property type="entry name" value="P-loop containing nucleotide triphosphate hydrolases"/>
    <property type="match status" value="1"/>
</dbReference>
<dbReference type="FunCoup" id="Q4UAQ6">
    <property type="interactions" value="112"/>
</dbReference>
<dbReference type="InterPro" id="IPR001650">
    <property type="entry name" value="Helicase_C-like"/>
</dbReference>